<evidence type="ECO:0000256" key="2">
    <source>
        <dbReference type="ARBA" id="ARBA00006577"/>
    </source>
</evidence>
<dbReference type="EMBL" id="CP013140">
    <property type="protein sequence ID" value="ALN57470.1"/>
    <property type="molecule type" value="Genomic_DNA"/>
</dbReference>
<dbReference type="STRING" id="69.GLE_2120"/>
<dbReference type="GO" id="GO:0003755">
    <property type="term" value="F:peptidyl-prolyl cis-trans isomerase activity"/>
    <property type="evidence" value="ECO:0007669"/>
    <property type="project" value="UniProtKB-UniRule"/>
</dbReference>
<name>A0A0S2DGE7_LYSEN</name>
<dbReference type="Proteomes" id="UP000061569">
    <property type="component" value="Chromosome"/>
</dbReference>
<comment type="similarity">
    <text evidence="2 6">Belongs to the FKBP-type PPIase family.</text>
</comment>
<dbReference type="AlphaFoldDB" id="A0A0S2DGE7"/>
<dbReference type="Gene3D" id="3.10.50.40">
    <property type="match status" value="1"/>
</dbReference>
<evidence type="ECO:0000256" key="3">
    <source>
        <dbReference type="ARBA" id="ARBA00023110"/>
    </source>
</evidence>
<evidence type="ECO:0000313" key="10">
    <source>
        <dbReference type="Proteomes" id="UP000061569"/>
    </source>
</evidence>
<dbReference type="KEGG" id="lez:GLE_2120"/>
<dbReference type="FunFam" id="3.10.50.40:FF:000006">
    <property type="entry name" value="Peptidyl-prolyl cis-trans isomerase"/>
    <property type="match status" value="1"/>
</dbReference>
<evidence type="ECO:0000256" key="7">
    <source>
        <dbReference type="SAM" id="SignalP"/>
    </source>
</evidence>
<organism evidence="9 10">
    <name type="scientific">Lysobacter enzymogenes</name>
    <dbReference type="NCBI Taxonomy" id="69"/>
    <lineage>
        <taxon>Bacteria</taxon>
        <taxon>Pseudomonadati</taxon>
        <taxon>Pseudomonadota</taxon>
        <taxon>Gammaproteobacteria</taxon>
        <taxon>Lysobacterales</taxon>
        <taxon>Lysobacteraceae</taxon>
        <taxon>Lysobacter</taxon>
    </lineage>
</organism>
<keyword evidence="3 5" id="KW-0697">Rotamase</keyword>
<evidence type="ECO:0000313" key="9">
    <source>
        <dbReference type="EMBL" id="ALN57470.1"/>
    </source>
</evidence>
<dbReference type="InterPro" id="IPR001179">
    <property type="entry name" value="PPIase_FKBP_dom"/>
</dbReference>
<keyword evidence="4 5" id="KW-0413">Isomerase</keyword>
<dbReference type="EC" id="5.2.1.8" evidence="6"/>
<evidence type="ECO:0000256" key="4">
    <source>
        <dbReference type="ARBA" id="ARBA00023235"/>
    </source>
</evidence>
<evidence type="ECO:0000256" key="6">
    <source>
        <dbReference type="RuleBase" id="RU003915"/>
    </source>
</evidence>
<dbReference type="Pfam" id="PF00254">
    <property type="entry name" value="FKBP_C"/>
    <property type="match status" value="1"/>
</dbReference>
<protein>
    <recommendedName>
        <fullName evidence="6">Peptidyl-prolyl cis-trans isomerase</fullName>
        <ecNumber evidence="6">5.2.1.8</ecNumber>
    </recommendedName>
</protein>
<accession>A0A0S2DGE7</accession>
<evidence type="ECO:0000259" key="8">
    <source>
        <dbReference type="PROSITE" id="PS50059"/>
    </source>
</evidence>
<dbReference type="PATRIC" id="fig|69.6.peg.2084"/>
<dbReference type="SUPFAM" id="SSF54534">
    <property type="entry name" value="FKBP-like"/>
    <property type="match status" value="1"/>
</dbReference>
<feature type="chain" id="PRO_5006594993" description="Peptidyl-prolyl cis-trans isomerase" evidence="7">
    <location>
        <begin position="33"/>
        <end position="172"/>
    </location>
</feature>
<feature type="signal peptide" evidence="7">
    <location>
        <begin position="1"/>
        <end position="32"/>
    </location>
</feature>
<dbReference type="PROSITE" id="PS51257">
    <property type="entry name" value="PROKAR_LIPOPROTEIN"/>
    <property type="match status" value="1"/>
</dbReference>
<evidence type="ECO:0000256" key="5">
    <source>
        <dbReference type="PROSITE-ProRule" id="PRU00277"/>
    </source>
</evidence>
<sequence>MFRPVAPRSAASAAARALPLALLLAAAAPMLAGCQRPAEQEQAAAAPKVMHGRIAQFEMIDQRVGTGAVAQPGQEAIVQYTGWFYDETAPNKRGSKFDSSYDRNGRPFSFLLGAGRVIRGWDDGVAGMRVGGKRVLMVPPDLAYGKDGAGGGAIPPDASLVFEVELLGLEAR</sequence>
<dbReference type="InterPro" id="IPR046357">
    <property type="entry name" value="PPIase_dom_sf"/>
</dbReference>
<comment type="catalytic activity">
    <reaction evidence="1 5 6">
        <text>[protein]-peptidylproline (omega=180) = [protein]-peptidylproline (omega=0)</text>
        <dbReference type="Rhea" id="RHEA:16237"/>
        <dbReference type="Rhea" id="RHEA-COMP:10747"/>
        <dbReference type="Rhea" id="RHEA-COMP:10748"/>
        <dbReference type="ChEBI" id="CHEBI:83833"/>
        <dbReference type="ChEBI" id="CHEBI:83834"/>
        <dbReference type="EC" id="5.2.1.8"/>
    </reaction>
</comment>
<evidence type="ECO:0000256" key="1">
    <source>
        <dbReference type="ARBA" id="ARBA00000971"/>
    </source>
</evidence>
<feature type="domain" description="PPIase FKBP-type" evidence="8">
    <location>
        <begin position="73"/>
        <end position="170"/>
    </location>
</feature>
<gene>
    <name evidence="9" type="ORF">GLE_2120</name>
</gene>
<proteinExistence type="inferred from homology"/>
<keyword evidence="7" id="KW-0732">Signal</keyword>
<dbReference type="PANTHER" id="PTHR43811:SF23">
    <property type="entry name" value="FKBP-TYPE 22 KDA PEPTIDYL-PROLYL CIS-TRANS ISOMERASE"/>
    <property type="match status" value="1"/>
</dbReference>
<dbReference type="PANTHER" id="PTHR43811">
    <property type="entry name" value="FKBP-TYPE PEPTIDYL-PROLYL CIS-TRANS ISOMERASE FKPA"/>
    <property type="match status" value="1"/>
</dbReference>
<reference evidence="9 10" key="1">
    <citation type="submission" date="2015-11" db="EMBL/GenBank/DDBJ databases">
        <title>Genome sequences of Lysobacter enzymogenes strain C3 and Lysobacter antibioticus ATCC 29479.</title>
        <authorList>
            <person name="Kobayashi D.Y."/>
        </authorList>
    </citation>
    <scope>NUCLEOTIDE SEQUENCE [LARGE SCALE GENOMIC DNA]</scope>
    <source>
        <strain evidence="9 10">C3</strain>
    </source>
</reference>
<dbReference type="PROSITE" id="PS50059">
    <property type="entry name" value="FKBP_PPIASE"/>
    <property type="match status" value="1"/>
</dbReference>